<gene>
    <name evidence="1" type="ORF">H5410_032121</name>
</gene>
<sequence length="134" mass="15248">MYIQDFVPKITAIPVPATCSMDISPSHSDGSLVSMDESMSTSDTVRSPKNMSKQQLYAREMYLWDWNLGIKLSTLINYVLQWACEEGEQEQLPVLVKHEETDKKKKLAIAYASKGYIVVAIDSRYHGHQYDNIS</sequence>
<dbReference type="OrthoDB" id="2152248at2759"/>
<evidence type="ECO:0000313" key="2">
    <source>
        <dbReference type="Proteomes" id="UP000824120"/>
    </source>
</evidence>
<accession>A0A9J5YLY8</accession>
<proteinExistence type="predicted"/>
<reference evidence="1 2" key="1">
    <citation type="submission" date="2020-09" db="EMBL/GenBank/DDBJ databases">
        <title>De no assembly of potato wild relative species, Solanum commersonii.</title>
        <authorList>
            <person name="Cho K."/>
        </authorList>
    </citation>
    <scope>NUCLEOTIDE SEQUENCE [LARGE SCALE GENOMIC DNA]</scope>
    <source>
        <strain evidence="1">LZ3.2</strain>
        <tissue evidence="1">Leaf</tissue>
    </source>
</reference>
<organism evidence="1 2">
    <name type="scientific">Solanum commersonii</name>
    <name type="common">Commerson's wild potato</name>
    <name type="synonym">Commerson's nightshade</name>
    <dbReference type="NCBI Taxonomy" id="4109"/>
    <lineage>
        <taxon>Eukaryota</taxon>
        <taxon>Viridiplantae</taxon>
        <taxon>Streptophyta</taxon>
        <taxon>Embryophyta</taxon>
        <taxon>Tracheophyta</taxon>
        <taxon>Spermatophyta</taxon>
        <taxon>Magnoliopsida</taxon>
        <taxon>eudicotyledons</taxon>
        <taxon>Gunneridae</taxon>
        <taxon>Pentapetalae</taxon>
        <taxon>asterids</taxon>
        <taxon>lamiids</taxon>
        <taxon>Solanales</taxon>
        <taxon>Solanaceae</taxon>
        <taxon>Solanoideae</taxon>
        <taxon>Solaneae</taxon>
        <taxon>Solanum</taxon>
    </lineage>
</organism>
<dbReference type="Proteomes" id="UP000824120">
    <property type="component" value="Chromosome 6"/>
</dbReference>
<name>A0A9J5YLY8_SOLCO</name>
<comment type="caution">
    <text evidence="1">The sequence shown here is derived from an EMBL/GenBank/DDBJ whole genome shotgun (WGS) entry which is preliminary data.</text>
</comment>
<protein>
    <submittedName>
        <fullName evidence="1">Uncharacterized protein</fullName>
    </submittedName>
</protein>
<keyword evidence="2" id="KW-1185">Reference proteome</keyword>
<dbReference type="EMBL" id="JACXVP010000006">
    <property type="protein sequence ID" value="KAG5600751.1"/>
    <property type="molecule type" value="Genomic_DNA"/>
</dbReference>
<dbReference type="AlphaFoldDB" id="A0A9J5YLY8"/>
<evidence type="ECO:0000313" key="1">
    <source>
        <dbReference type="EMBL" id="KAG5600751.1"/>
    </source>
</evidence>